<feature type="transmembrane region" description="Helical" evidence="1">
    <location>
        <begin position="123"/>
        <end position="147"/>
    </location>
</feature>
<evidence type="ECO:0000313" key="2">
    <source>
        <dbReference type="EMBL" id="CAF0775568.1"/>
    </source>
</evidence>
<accession>A0A813R5N1</accession>
<feature type="transmembrane region" description="Helical" evidence="1">
    <location>
        <begin position="9"/>
        <end position="31"/>
    </location>
</feature>
<feature type="transmembrane region" description="Helical" evidence="1">
    <location>
        <begin position="181"/>
        <end position="201"/>
    </location>
</feature>
<evidence type="ECO:0000313" key="3">
    <source>
        <dbReference type="Proteomes" id="UP000663860"/>
    </source>
</evidence>
<dbReference type="Proteomes" id="UP000663860">
    <property type="component" value="Unassembled WGS sequence"/>
</dbReference>
<sequence length="322" mass="37354">MTIPGYSRFWILLAPLIPSVLVTIFVLYHLLKNRGYRRALNNHVIILLLSVGLVEELTGIVWNIYFFRNGSSLSLTSAFCYAWIYIDSSATVSIHILITWASIERHILIFHSSYFLTRTKRLLFHYLPMILCILYPMIFYFVFFFIVPCDKPIRYTIRQCNLYACVSLSPMVALYDSLAHYILPAFISVTFSVGLFVRVLYQKYHIHQRIDWRKYKKLALQLLPISCLYIFLQLPPMSLYAAYSAGLPRTVGGDYFDDSLVFSFYIILLTPFAGAMSLPELRTKRRNILLFWRKRRVVDPMQPAAVTRAKVGRPVGQATTNV</sequence>
<dbReference type="Gene3D" id="1.20.1070.10">
    <property type="entry name" value="Rhodopsin 7-helix transmembrane proteins"/>
    <property type="match status" value="1"/>
</dbReference>
<keyword evidence="1" id="KW-1133">Transmembrane helix</keyword>
<dbReference type="SUPFAM" id="SSF81321">
    <property type="entry name" value="Family A G protein-coupled receptor-like"/>
    <property type="match status" value="1"/>
</dbReference>
<keyword evidence="1" id="KW-0812">Transmembrane</keyword>
<evidence type="ECO:0000256" key="1">
    <source>
        <dbReference type="SAM" id="Phobius"/>
    </source>
</evidence>
<reference evidence="2" key="1">
    <citation type="submission" date="2021-02" db="EMBL/GenBank/DDBJ databases">
        <authorList>
            <person name="Nowell W R."/>
        </authorList>
    </citation>
    <scope>NUCLEOTIDE SEQUENCE</scope>
</reference>
<feature type="transmembrane region" description="Helical" evidence="1">
    <location>
        <begin position="222"/>
        <end position="242"/>
    </location>
</feature>
<feature type="transmembrane region" description="Helical" evidence="1">
    <location>
        <begin position="262"/>
        <end position="281"/>
    </location>
</feature>
<name>A0A813R5N1_9BILA</name>
<keyword evidence="1" id="KW-0472">Membrane</keyword>
<comment type="caution">
    <text evidence="2">The sequence shown here is derived from an EMBL/GenBank/DDBJ whole genome shotgun (WGS) entry which is preliminary data.</text>
</comment>
<gene>
    <name evidence="2" type="ORF">IZO911_LOCUS5533</name>
</gene>
<dbReference type="EMBL" id="CAJNOE010000033">
    <property type="protein sequence ID" value="CAF0775568.1"/>
    <property type="molecule type" value="Genomic_DNA"/>
</dbReference>
<organism evidence="2 3">
    <name type="scientific">Adineta steineri</name>
    <dbReference type="NCBI Taxonomy" id="433720"/>
    <lineage>
        <taxon>Eukaryota</taxon>
        <taxon>Metazoa</taxon>
        <taxon>Spiralia</taxon>
        <taxon>Gnathifera</taxon>
        <taxon>Rotifera</taxon>
        <taxon>Eurotatoria</taxon>
        <taxon>Bdelloidea</taxon>
        <taxon>Adinetida</taxon>
        <taxon>Adinetidae</taxon>
        <taxon>Adineta</taxon>
    </lineage>
</organism>
<feature type="transmembrane region" description="Helical" evidence="1">
    <location>
        <begin position="43"/>
        <end position="66"/>
    </location>
</feature>
<dbReference type="AlphaFoldDB" id="A0A813R5N1"/>
<feature type="transmembrane region" description="Helical" evidence="1">
    <location>
        <begin position="78"/>
        <end position="103"/>
    </location>
</feature>
<protein>
    <submittedName>
        <fullName evidence="2">Uncharacterized protein</fullName>
    </submittedName>
</protein>
<proteinExistence type="predicted"/>